<evidence type="ECO:0000313" key="1">
    <source>
        <dbReference type="EMBL" id="AUD00878.1"/>
    </source>
</evidence>
<protein>
    <submittedName>
        <fullName evidence="1">Uncharacterized protein</fullName>
    </submittedName>
</protein>
<proteinExistence type="predicted"/>
<evidence type="ECO:0000313" key="2">
    <source>
        <dbReference type="Proteomes" id="UP000232883"/>
    </source>
</evidence>
<dbReference type="RefSeq" id="WP_100986301.1">
    <property type="nucleotide sequence ID" value="NZ_CP025096.1"/>
</dbReference>
<gene>
    <name evidence="1" type="ORF">CWM47_03035</name>
</gene>
<sequence length="245" mass="28357">MAHINNITYEKKAKSLWQLTERMRSVLFKDGEDKFEESLAPNRLYNIDIFNNSKIEHHIESDILLAILIYKVLKEKSVLNSQKIIDFYFEILCNSIIDNVTILSTTAFAKSTIAASTDIDLIFALNKIKAKGRVLKKDTPTNQKIDIYTPAIKTLRDIEVCKRIPLVRNDLASFINERLKSYSIELNSLFKKSAYPFVIFCFLYENPLSEVYVEVSDFWQVHKLARTIKNIHSVLELEVPDICES</sequence>
<organism evidence="1 2">
    <name type="scientific">Spirosoma pollinicola</name>
    <dbReference type="NCBI Taxonomy" id="2057025"/>
    <lineage>
        <taxon>Bacteria</taxon>
        <taxon>Pseudomonadati</taxon>
        <taxon>Bacteroidota</taxon>
        <taxon>Cytophagia</taxon>
        <taxon>Cytophagales</taxon>
        <taxon>Cytophagaceae</taxon>
        <taxon>Spirosoma</taxon>
    </lineage>
</organism>
<dbReference type="Proteomes" id="UP000232883">
    <property type="component" value="Chromosome"/>
</dbReference>
<name>A0A2K8YTI5_9BACT</name>
<dbReference type="AlphaFoldDB" id="A0A2K8YTI5"/>
<accession>A0A2K8YTI5</accession>
<keyword evidence="2" id="KW-1185">Reference proteome</keyword>
<dbReference type="KEGG" id="spir:CWM47_03035"/>
<reference evidence="1 2" key="1">
    <citation type="submission" date="2017-11" db="EMBL/GenBank/DDBJ databases">
        <title>Taxonomic description and genome sequences of Spirosoma HA7 sp. nov., isolated from pollen microhabitat of Corylus avellana.</title>
        <authorList>
            <person name="Ambika Manirajan B."/>
            <person name="Suarez C."/>
            <person name="Ratering S."/>
            <person name="Geissler-Plaum R."/>
            <person name="Cardinale M."/>
            <person name="Sylvia S."/>
        </authorList>
    </citation>
    <scope>NUCLEOTIDE SEQUENCE [LARGE SCALE GENOMIC DNA]</scope>
    <source>
        <strain evidence="1 2">HA7</strain>
    </source>
</reference>
<dbReference type="EMBL" id="CP025096">
    <property type="protein sequence ID" value="AUD00878.1"/>
    <property type="molecule type" value="Genomic_DNA"/>
</dbReference>